<reference evidence="1" key="1">
    <citation type="journal article" date="2023" name="G3 (Bethesda)">
        <title>A reference genome for the long-term kleptoplast-retaining sea slug Elysia crispata morphotype clarki.</title>
        <authorList>
            <person name="Eastman K.E."/>
            <person name="Pendleton A.L."/>
            <person name="Shaikh M.A."/>
            <person name="Suttiyut T."/>
            <person name="Ogas R."/>
            <person name="Tomko P."/>
            <person name="Gavelis G."/>
            <person name="Widhalm J.R."/>
            <person name="Wisecaver J.H."/>
        </authorList>
    </citation>
    <scope>NUCLEOTIDE SEQUENCE</scope>
    <source>
        <strain evidence="1">ECLA1</strain>
    </source>
</reference>
<sequence length="35" mass="3871">ELLIEVPGSTKTTACLRTLDRGTWLNQNHSVSENS</sequence>
<evidence type="ECO:0000313" key="2">
    <source>
        <dbReference type="Proteomes" id="UP001283361"/>
    </source>
</evidence>
<dbReference type="EMBL" id="JAWDGP010004142">
    <property type="protein sequence ID" value="KAK3767496.1"/>
    <property type="molecule type" value="Genomic_DNA"/>
</dbReference>
<feature type="non-terminal residue" evidence="1">
    <location>
        <position position="1"/>
    </location>
</feature>
<dbReference type="Proteomes" id="UP001283361">
    <property type="component" value="Unassembled WGS sequence"/>
</dbReference>
<name>A0AAE0ZEL0_9GAST</name>
<gene>
    <name evidence="1" type="ORF">RRG08_057706</name>
</gene>
<comment type="caution">
    <text evidence="1">The sequence shown here is derived from an EMBL/GenBank/DDBJ whole genome shotgun (WGS) entry which is preliminary data.</text>
</comment>
<keyword evidence="2" id="KW-1185">Reference proteome</keyword>
<organism evidence="1 2">
    <name type="scientific">Elysia crispata</name>
    <name type="common">lettuce slug</name>
    <dbReference type="NCBI Taxonomy" id="231223"/>
    <lineage>
        <taxon>Eukaryota</taxon>
        <taxon>Metazoa</taxon>
        <taxon>Spiralia</taxon>
        <taxon>Lophotrochozoa</taxon>
        <taxon>Mollusca</taxon>
        <taxon>Gastropoda</taxon>
        <taxon>Heterobranchia</taxon>
        <taxon>Euthyneura</taxon>
        <taxon>Panpulmonata</taxon>
        <taxon>Sacoglossa</taxon>
        <taxon>Placobranchoidea</taxon>
        <taxon>Plakobranchidae</taxon>
        <taxon>Elysia</taxon>
    </lineage>
</organism>
<evidence type="ECO:0000313" key="1">
    <source>
        <dbReference type="EMBL" id="KAK3767496.1"/>
    </source>
</evidence>
<dbReference type="AlphaFoldDB" id="A0AAE0ZEL0"/>
<proteinExistence type="predicted"/>
<protein>
    <submittedName>
        <fullName evidence="1">Uncharacterized protein</fullName>
    </submittedName>
</protein>
<accession>A0AAE0ZEL0</accession>